<dbReference type="Proteomes" id="UP001430290">
    <property type="component" value="Unassembled WGS sequence"/>
</dbReference>
<feature type="region of interest" description="Disordered" evidence="1">
    <location>
        <begin position="221"/>
        <end position="262"/>
    </location>
</feature>
<comment type="caution">
    <text evidence="3">The sequence shown here is derived from an EMBL/GenBank/DDBJ whole genome shotgun (WGS) entry which is preliminary data.</text>
</comment>
<organism evidence="3 4">
    <name type="scientific">Thermomonas beijingensis</name>
    <dbReference type="NCBI Taxonomy" id="2872701"/>
    <lineage>
        <taxon>Bacteria</taxon>
        <taxon>Pseudomonadati</taxon>
        <taxon>Pseudomonadota</taxon>
        <taxon>Gammaproteobacteria</taxon>
        <taxon>Lysobacterales</taxon>
        <taxon>Lysobacteraceae</taxon>
        <taxon>Thermomonas</taxon>
    </lineage>
</organism>
<name>A0ABS7TAR8_9GAMM</name>
<evidence type="ECO:0008006" key="5">
    <source>
        <dbReference type="Google" id="ProtNLM"/>
    </source>
</evidence>
<protein>
    <recommendedName>
        <fullName evidence="5">General secretion pathway protein N</fullName>
    </recommendedName>
</protein>
<evidence type="ECO:0000256" key="2">
    <source>
        <dbReference type="SAM" id="Phobius"/>
    </source>
</evidence>
<evidence type="ECO:0000313" key="3">
    <source>
        <dbReference type="EMBL" id="MBZ4184890.1"/>
    </source>
</evidence>
<keyword evidence="2" id="KW-1133">Transmembrane helix</keyword>
<keyword evidence="2" id="KW-0812">Transmembrane</keyword>
<keyword evidence="4" id="KW-1185">Reference proteome</keyword>
<keyword evidence="2" id="KW-0472">Membrane</keyword>
<evidence type="ECO:0000256" key="1">
    <source>
        <dbReference type="SAM" id="MobiDB-lite"/>
    </source>
</evidence>
<gene>
    <name evidence="3" type="ORF">K7B09_00945</name>
</gene>
<reference evidence="3" key="1">
    <citation type="submission" date="2021-09" db="EMBL/GenBank/DDBJ databases">
        <authorList>
            <person name="Wu T."/>
            <person name="Guo S.Z."/>
        </authorList>
    </citation>
    <scope>NUCLEOTIDE SEQUENCE</scope>
    <source>
        <strain evidence="3">RSS-23</strain>
    </source>
</reference>
<sequence length="262" mass="27221">MAVEQGGLQRFLRAGPLTWVLTAVCGWALLFWLGSMLGLGGRTGELPPLPAEALPSPAAMVPDRIGPMAQYDEAASRPLFTEDRKPRAFLATAPDEGEAGANSSMNFILTGVLISPSVQLAILQPSGGGNSQRVRVGSAPDGAAGWRLQEVQPRRAIFEGPGGQMTLDLRTFGVAGTPAGATKVAAEAASAAADAAAAGPPLPPPTPDESRRIDEIRKRIEARRAQLQQHNPAPPPRAPANSTTSITHAPASAGPVLQEVKE</sequence>
<accession>A0ABS7TAR8</accession>
<dbReference type="RefSeq" id="WP_223625751.1">
    <property type="nucleotide sequence ID" value="NZ_JAIQDJ010000001.1"/>
</dbReference>
<proteinExistence type="predicted"/>
<evidence type="ECO:0000313" key="4">
    <source>
        <dbReference type="Proteomes" id="UP001430290"/>
    </source>
</evidence>
<feature type="transmembrane region" description="Helical" evidence="2">
    <location>
        <begin position="17"/>
        <end position="39"/>
    </location>
</feature>
<dbReference type="EMBL" id="JAIQDJ010000001">
    <property type="protein sequence ID" value="MBZ4184890.1"/>
    <property type="molecule type" value="Genomic_DNA"/>
</dbReference>